<accession>A0AAD7NIM6</accession>
<evidence type="ECO:0000313" key="1">
    <source>
        <dbReference type="EMBL" id="KAJ7762060.1"/>
    </source>
</evidence>
<evidence type="ECO:0000313" key="2">
    <source>
        <dbReference type="Proteomes" id="UP001215280"/>
    </source>
</evidence>
<dbReference type="EMBL" id="JARJLG010000044">
    <property type="protein sequence ID" value="KAJ7762060.1"/>
    <property type="molecule type" value="Genomic_DNA"/>
</dbReference>
<organism evidence="1 2">
    <name type="scientific">Mycena maculata</name>
    <dbReference type="NCBI Taxonomy" id="230809"/>
    <lineage>
        <taxon>Eukaryota</taxon>
        <taxon>Fungi</taxon>
        <taxon>Dikarya</taxon>
        <taxon>Basidiomycota</taxon>
        <taxon>Agaricomycotina</taxon>
        <taxon>Agaricomycetes</taxon>
        <taxon>Agaricomycetidae</taxon>
        <taxon>Agaricales</taxon>
        <taxon>Marasmiineae</taxon>
        <taxon>Mycenaceae</taxon>
        <taxon>Mycena</taxon>
    </lineage>
</organism>
<protein>
    <submittedName>
        <fullName evidence="1">Uncharacterized protein</fullName>
    </submittedName>
</protein>
<dbReference type="AlphaFoldDB" id="A0AAD7NIM6"/>
<keyword evidence="2" id="KW-1185">Reference proteome</keyword>
<sequence>MLDPREPDEILEDPTTGACLLSFLPVVILPKLDGCSFELFHRLPQGILPVMPSQGTFCIFVKFGQKQLIIRLTAAYVFTDYKTQGQMMGHVLIDLENPPGGNQSKSMIRCLREMTSRYSPRTHFTTWRWKMIDCMQQTGIHAHIQICKFIVMLINSPYDYIDQRGVRCVNFIKLWTNGNTNTMAIVAEIPWQSCK</sequence>
<dbReference type="Proteomes" id="UP001215280">
    <property type="component" value="Unassembled WGS sequence"/>
</dbReference>
<proteinExistence type="predicted"/>
<name>A0AAD7NIM6_9AGAR</name>
<reference evidence="1" key="1">
    <citation type="submission" date="2023-03" db="EMBL/GenBank/DDBJ databases">
        <title>Massive genome expansion in bonnet fungi (Mycena s.s.) driven by repeated elements and novel gene families across ecological guilds.</title>
        <authorList>
            <consortium name="Lawrence Berkeley National Laboratory"/>
            <person name="Harder C.B."/>
            <person name="Miyauchi S."/>
            <person name="Viragh M."/>
            <person name="Kuo A."/>
            <person name="Thoen E."/>
            <person name="Andreopoulos B."/>
            <person name="Lu D."/>
            <person name="Skrede I."/>
            <person name="Drula E."/>
            <person name="Henrissat B."/>
            <person name="Morin E."/>
            <person name="Kohler A."/>
            <person name="Barry K."/>
            <person name="LaButti K."/>
            <person name="Morin E."/>
            <person name="Salamov A."/>
            <person name="Lipzen A."/>
            <person name="Mereny Z."/>
            <person name="Hegedus B."/>
            <person name="Baldrian P."/>
            <person name="Stursova M."/>
            <person name="Weitz H."/>
            <person name="Taylor A."/>
            <person name="Grigoriev I.V."/>
            <person name="Nagy L.G."/>
            <person name="Martin F."/>
            <person name="Kauserud H."/>
        </authorList>
    </citation>
    <scope>NUCLEOTIDE SEQUENCE</scope>
    <source>
        <strain evidence="1">CBHHK188m</strain>
    </source>
</reference>
<comment type="caution">
    <text evidence="1">The sequence shown here is derived from an EMBL/GenBank/DDBJ whole genome shotgun (WGS) entry which is preliminary data.</text>
</comment>
<gene>
    <name evidence="1" type="ORF">DFH07DRAFT_815125</name>
</gene>